<evidence type="ECO:0000313" key="2">
    <source>
        <dbReference type="EMBL" id="MCR8827352.1"/>
    </source>
</evidence>
<dbReference type="PANTHER" id="PTHR38595">
    <property type="entry name" value="CYTOPLASMIC PROTEIN-RELATED"/>
    <property type="match status" value="1"/>
</dbReference>
<gene>
    <name evidence="2" type="primary">tssE</name>
    <name evidence="2" type="ORF">NTA49_12475</name>
</gene>
<dbReference type="NCBIfam" id="TIGR03357">
    <property type="entry name" value="VI_zyme"/>
    <property type="match status" value="1"/>
</dbReference>
<dbReference type="EMBL" id="JANKJG010000009">
    <property type="protein sequence ID" value="MCR8827352.1"/>
    <property type="molecule type" value="Genomic_DNA"/>
</dbReference>
<dbReference type="PANTHER" id="PTHR38595:SF1">
    <property type="entry name" value="TYPE VI SECRETION SYSTEM COMPONENT TSSE1"/>
    <property type="match status" value="1"/>
</dbReference>
<dbReference type="RefSeq" id="WP_258295123.1">
    <property type="nucleotide sequence ID" value="NZ_JANKJG010000009.1"/>
</dbReference>
<dbReference type="Proteomes" id="UP001165396">
    <property type="component" value="Unassembled WGS sequence"/>
</dbReference>
<organism evidence="2 3">
    <name type="scientific">Pseudosulfitobacter koreensis</name>
    <dbReference type="NCBI Taxonomy" id="2968472"/>
    <lineage>
        <taxon>Bacteria</taxon>
        <taxon>Pseudomonadati</taxon>
        <taxon>Pseudomonadota</taxon>
        <taxon>Alphaproteobacteria</taxon>
        <taxon>Rhodobacterales</taxon>
        <taxon>Roseobacteraceae</taxon>
        <taxon>Pseudosulfitobacter</taxon>
    </lineage>
</organism>
<feature type="domain" description="IraD/Gp25-like" evidence="1">
    <location>
        <begin position="39"/>
        <end position="141"/>
    </location>
</feature>
<dbReference type="SUPFAM" id="SSF160719">
    <property type="entry name" value="gpW/gp25-like"/>
    <property type="match status" value="1"/>
</dbReference>
<proteinExistence type="predicted"/>
<dbReference type="InterPro" id="IPR053176">
    <property type="entry name" value="T6SS_TssE1-like"/>
</dbReference>
<dbReference type="InterPro" id="IPR017737">
    <property type="entry name" value="TssE1-like"/>
</dbReference>
<keyword evidence="3" id="KW-1185">Reference proteome</keyword>
<accession>A0ABT1Z2I6</accession>
<evidence type="ECO:0000313" key="3">
    <source>
        <dbReference type="Proteomes" id="UP001165396"/>
    </source>
</evidence>
<dbReference type="InterPro" id="IPR007048">
    <property type="entry name" value="IraD/Gp25-like"/>
</dbReference>
<reference evidence="2" key="1">
    <citation type="submission" date="2022-07" db="EMBL/GenBank/DDBJ databases">
        <title>Pseudosulfitobacter sp. strain AP-MA-4, whole genome sequence.</title>
        <authorList>
            <person name="Jiang Y."/>
        </authorList>
    </citation>
    <scope>NUCLEOTIDE SEQUENCE</scope>
    <source>
        <strain evidence="2">AP-MA-4</strain>
    </source>
</reference>
<dbReference type="Pfam" id="PF04965">
    <property type="entry name" value="GPW_gp25"/>
    <property type="match status" value="1"/>
</dbReference>
<comment type="caution">
    <text evidence="2">The sequence shown here is derived from an EMBL/GenBank/DDBJ whole genome shotgun (WGS) entry which is preliminary data.</text>
</comment>
<sequence length="165" mass="18867">MSDRMISERLQPSLLDRLTDQSPSDKTERREDRVIDLRKLREIIQRDLVWLLNTSDNATMIDAEKYPNVSRSVLNYGIREVAGDYSTAERAELIRKSIVSAIRTFETRIHSDSVAVALRVGQDSGGSIVTFDIRADMWAQPLPMELYLRSQVDVTTGELELERIV</sequence>
<protein>
    <submittedName>
        <fullName evidence="2">Type VI secretion system baseplate subunit TssE</fullName>
    </submittedName>
</protein>
<name>A0ABT1Z2I6_9RHOB</name>
<evidence type="ECO:0000259" key="1">
    <source>
        <dbReference type="Pfam" id="PF04965"/>
    </source>
</evidence>